<comment type="caution">
    <text evidence="11">The sequence shown here is derived from an EMBL/GenBank/DDBJ whole genome shotgun (WGS) entry which is preliminary data.</text>
</comment>
<dbReference type="GO" id="GO:0000160">
    <property type="term" value="P:phosphorelay signal transduction system"/>
    <property type="evidence" value="ECO:0007669"/>
    <property type="project" value="UniProtKB-KW"/>
</dbReference>
<reference evidence="11" key="1">
    <citation type="submission" date="2019-03" db="EMBL/GenBank/DDBJ databases">
        <title>Lake Tanganyika Metagenome-Assembled Genomes (MAGs).</title>
        <authorList>
            <person name="Tran P."/>
        </authorList>
    </citation>
    <scope>NUCLEOTIDE SEQUENCE</scope>
    <source>
        <strain evidence="11">M_DeepCast_400m_m2_100</strain>
    </source>
</reference>
<evidence type="ECO:0000256" key="1">
    <source>
        <dbReference type="ARBA" id="ARBA00000085"/>
    </source>
</evidence>
<dbReference type="InterPro" id="IPR003018">
    <property type="entry name" value="GAF"/>
</dbReference>
<dbReference type="Pfam" id="PF02518">
    <property type="entry name" value="HATPase_c"/>
    <property type="match status" value="1"/>
</dbReference>
<dbReference type="InterPro" id="IPR029016">
    <property type="entry name" value="GAF-like_dom_sf"/>
</dbReference>
<dbReference type="EMBL" id="VGIY01000205">
    <property type="protein sequence ID" value="MBM3317865.1"/>
    <property type="molecule type" value="Genomic_DNA"/>
</dbReference>
<feature type="transmembrane region" description="Helical" evidence="9">
    <location>
        <begin position="204"/>
        <end position="222"/>
    </location>
</feature>
<dbReference type="Proteomes" id="UP000748308">
    <property type="component" value="Unassembled WGS sequence"/>
</dbReference>
<dbReference type="PANTHER" id="PTHR43065">
    <property type="entry name" value="SENSOR HISTIDINE KINASE"/>
    <property type="match status" value="1"/>
</dbReference>
<dbReference type="SUPFAM" id="SSF55781">
    <property type="entry name" value="GAF domain-like"/>
    <property type="match status" value="1"/>
</dbReference>
<keyword evidence="6" id="KW-0418">Kinase</keyword>
<dbReference type="Gene3D" id="3.30.450.40">
    <property type="match status" value="1"/>
</dbReference>
<evidence type="ECO:0000256" key="9">
    <source>
        <dbReference type="SAM" id="Phobius"/>
    </source>
</evidence>
<proteinExistence type="predicted"/>
<sequence length="723" mass="77054">MTLQQFILLAAILAAFIPVAAVLLRGSPGRIALLATLAAAATVAFHLAALLRLLQIGPATLPGPWVHVLAASAVPMLLAGHLLSLVFGRDRPAESIRGSRRILFLLALLGAGFLVLLRHPSALISGYDWADGRGTIHLGFAGKAYVSYLLIGIVLIGQNLERTYRAAAAEARYRLRLALLGLFAFLGFCTFVLATGLLYSSIGLGKLVAAALPIAFAGVAVAHGHLRSRISDVGAPVSRSVVYTSFTALAAGLFVLSIGIAAQVAPLTDWSPDEILVVAFGFLAVLVIVLLLFSNGFQRMVRRYIDRNFYVNRYDYKTQWSRLTESLEGVTDEELLLKRVTALLGDVFAADGVTLALRHDATATLRPVLGRGAGGGEALASDSPLVRQLTRERKSLLLDRKPDDFAYIPIYAEDHRWLDATASRVVGPLLSGGALIGTIGLERRDAGDPLTYEDVALLDSVCAHVASTLQSLRLGRELAEAREPELISRWSSMLLHDLKNYLGPLRMAADNLVEHRGDPETVLLCAGDIRGVTDRLERLVLTLGELRGQMKLGRSLLSPSDLVRDALAAMQLDRYPGLVLDLDPQAERAIRGDGALLRRVLENLIANAVDAMEGRGTLTLRTGDSLDAGRAEVRITVADSGPGIDDDFLRDRLFQPFATTKRGGLGLGLYQSRSIVRAHGGELTAGRTAGGGAAFLVVLPALEAEPAGAAAASGRGSAGGEGR</sequence>
<evidence type="ECO:0000256" key="3">
    <source>
        <dbReference type="ARBA" id="ARBA00022553"/>
    </source>
</evidence>
<feature type="transmembrane region" description="Helical" evidence="9">
    <location>
        <begin position="136"/>
        <end position="156"/>
    </location>
</feature>
<keyword evidence="4" id="KW-0808">Transferase</keyword>
<evidence type="ECO:0000313" key="11">
    <source>
        <dbReference type="EMBL" id="MBM3317865.1"/>
    </source>
</evidence>
<evidence type="ECO:0000259" key="10">
    <source>
        <dbReference type="PROSITE" id="PS50109"/>
    </source>
</evidence>
<keyword evidence="3" id="KW-0597">Phosphoprotein</keyword>
<dbReference type="PANTHER" id="PTHR43065:SF10">
    <property type="entry name" value="PEROXIDE STRESS-ACTIVATED HISTIDINE KINASE MAK3"/>
    <property type="match status" value="1"/>
</dbReference>
<evidence type="ECO:0000256" key="2">
    <source>
        <dbReference type="ARBA" id="ARBA00012438"/>
    </source>
</evidence>
<evidence type="ECO:0000256" key="4">
    <source>
        <dbReference type="ARBA" id="ARBA00022679"/>
    </source>
</evidence>
<feature type="transmembrane region" description="Helical" evidence="9">
    <location>
        <begin position="242"/>
        <end position="263"/>
    </location>
</feature>
<comment type="catalytic activity">
    <reaction evidence="1">
        <text>ATP + protein L-histidine = ADP + protein N-phospho-L-histidine.</text>
        <dbReference type="EC" id="2.7.13.3"/>
    </reaction>
</comment>
<feature type="transmembrane region" description="Helical" evidence="9">
    <location>
        <begin position="31"/>
        <end position="53"/>
    </location>
</feature>
<dbReference type="InterPro" id="IPR004358">
    <property type="entry name" value="Sig_transdc_His_kin-like_C"/>
</dbReference>
<keyword evidence="9" id="KW-0472">Membrane</keyword>
<dbReference type="SUPFAM" id="SSF55874">
    <property type="entry name" value="ATPase domain of HSP90 chaperone/DNA topoisomerase II/histidine kinase"/>
    <property type="match status" value="1"/>
</dbReference>
<dbReference type="SMART" id="SM00387">
    <property type="entry name" value="HATPase_c"/>
    <property type="match status" value="1"/>
</dbReference>
<keyword evidence="9" id="KW-0812">Transmembrane</keyword>
<dbReference type="InterPro" id="IPR005467">
    <property type="entry name" value="His_kinase_dom"/>
</dbReference>
<dbReference type="SMART" id="SM00065">
    <property type="entry name" value="GAF"/>
    <property type="match status" value="1"/>
</dbReference>
<dbReference type="Pfam" id="PF01590">
    <property type="entry name" value="GAF"/>
    <property type="match status" value="1"/>
</dbReference>
<dbReference type="InterPro" id="IPR003594">
    <property type="entry name" value="HATPase_dom"/>
</dbReference>
<evidence type="ECO:0000256" key="7">
    <source>
        <dbReference type="ARBA" id="ARBA00022840"/>
    </source>
</evidence>
<keyword evidence="9" id="KW-1133">Transmembrane helix</keyword>
<dbReference type="Gene3D" id="3.30.565.10">
    <property type="entry name" value="Histidine kinase-like ATPase, C-terminal domain"/>
    <property type="match status" value="1"/>
</dbReference>
<evidence type="ECO:0000256" key="5">
    <source>
        <dbReference type="ARBA" id="ARBA00022741"/>
    </source>
</evidence>
<keyword evidence="5" id="KW-0547">Nucleotide-binding</keyword>
<gene>
    <name evidence="11" type="ORF">FJY75_08420</name>
</gene>
<name>A0A938BR15_UNCEI</name>
<dbReference type="EC" id="2.7.13.3" evidence="2"/>
<dbReference type="GO" id="GO:0005524">
    <property type="term" value="F:ATP binding"/>
    <property type="evidence" value="ECO:0007669"/>
    <property type="project" value="UniProtKB-KW"/>
</dbReference>
<dbReference type="InterPro" id="IPR036890">
    <property type="entry name" value="HATPase_C_sf"/>
</dbReference>
<feature type="transmembrane region" description="Helical" evidence="9">
    <location>
        <begin position="99"/>
        <end position="116"/>
    </location>
</feature>
<keyword evidence="8" id="KW-0902">Two-component regulatory system</keyword>
<evidence type="ECO:0000313" key="12">
    <source>
        <dbReference type="Proteomes" id="UP000748308"/>
    </source>
</evidence>
<dbReference type="AlphaFoldDB" id="A0A938BR15"/>
<dbReference type="GO" id="GO:0004673">
    <property type="term" value="F:protein histidine kinase activity"/>
    <property type="evidence" value="ECO:0007669"/>
    <property type="project" value="UniProtKB-EC"/>
</dbReference>
<dbReference type="PROSITE" id="PS50109">
    <property type="entry name" value="HIS_KIN"/>
    <property type="match status" value="1"/>
</dbReference>
<feature type="transmembrane region" description="Helical" evidence="9">
    <location>
        <begin position="6"/>
        <end position="24"/>
    </location>
</feature>
<protein>
    <recommendedName>
        <fullName evidence="2">histidine kinase</fullName>
        <ecNumber evidence="2">2.7.13.3</ecNumber>
    </recommendedName>
</protein>
<feature type="domain" description="Histidine kinase" evidence="10">
    <location>
        <begin position="493"/>
        <end position="703"/>
    </location>
</feature>
<evidence type="ECO:0000256" key="6">
    <source>
        <dbReference type="ARBA" id="ARBA00022777"/>
    </source>
</evidence>
<organism evidence="11 12">
    <name type="scientific">Eiseniibacteriota bacterium</name>
    <dbReference type="NCBI Taxonomy" id="2212470"/>
    <lineage>
        <taxon>Bacteria</taxon>
        <taxon>Candidatus Eiseniibacteriota</taxon>
    </lineage>
</organism>
<feature type="transmembrane region" description="Helical" evidence="9">
    <location>
        <begin position="177"/>
        <end position="198"/>
    </location>
</feature>
<evidence type="ECO:0000256" key="8">
    <source>
        <dbReference type="ARBA" id="ARBA00023012"/>
    </source>
</evidence>
<dbReference type="PRINTS" id="PR00344">
    <property type="entry name" value="BCTRLSENSOR"/>
</dbReference>
<feature type="transmembrane region" description="Helical" evidence="9">
    <location>
        <begin position="65"/>
        <end position="87"/>
    </location>
</feature>
<keyword evidence="7" id="KW-0067">ATP-binding</keyword>
<accession>A0A938BR15</accession>
<feature type="transmembrane region" description="Helical" evidence="9">
    <location>
        <begin position="275"/>
        <end position="293"/>
    </location>
</feature>